<protein>
    <submittedName>
        <fullName evidence="2">Uncharacterized protein LOC107793019</fullName>
    </submittedName>
</protein>
<organism evidence="1 2">
    <name type="scientific">Nicotiana tabacum</name>
    <name type="common">Common tobacco</name>
    <dbReference type="NCBI Taxonomy" id="4097"/>
    <lineage>
        <taxon>Eukaryota</taxon>
        <taxon>Viridiplantae</taxon>
        <taxon>Streptophyta</taxon>
        <taxon>Embryophyta</taxon>
        <taxon>Tracheophyta</taxon>
        <taxon>Spermatophyta</taxon>
        <taxon>Magnoliopsida</taxon>
        <taxon>eudicotyledons</taxon>
        <taxon>Gunneridae</taxon>
        <taxon>Pentapetalae</taxon>
        <taxon>asterids</taxon>
        <taxon>lamiids</taxon>
        <taxon>Solanales</taxon>
        <taxon>Solanaceae</taxon>
        <taxon>Nicotianoideae</taxon>
        <taxon>Nicotianeae</taxon>
        <taxon>Nicotiana</taxon>
    </lineage>
</organism>
<dbReference type="RefSeq" id="XP_075111151.1">
    <property type="nucleotide sequence ID" value="XM_075255050.1"/>
</dbReference>
<reference evidence="2" key="2">
    <citation type="submission" date="2025-08" db="UniProtKB">
        <authorList>
            <consortium name="RefSeq"/>
        </authorList>
    </citation>
    <scope>IDENTIFICATION</scope>
    <source>
        <tissue evidence="2">Leaf</tissue>
    </source>
</reference>
<reference evidence="1" key="1">
    <citation type="journal article" date="2014" name="Nat. Commun.">
        <title>The tobacco genome sequence and its comparison with those of tomato and potato.</title>
        <authorList>
            <person name="Sierro N."/>
            <person name="Battey J.N."/>
            <person name="Ouadi S."/>
            <person name="Bakaher N."/>
            <person name="Bovet L."/>
            <person name="Willig A."/>
            <person name="Goepfert S."/>
            <person name="Peitsch M.C."/>
            <person name="Ivanov N.V."/>
        </authorList>
    </citation>
    <scope>NUCLEOTIDE SEQUENCE [LARGE SCALE GENOMIC DNA]</scope>
</reference>
<evidence type="ECO:0000313" key="1">
    <source>
        <dbReference type="Proteomes" id="UP000790787"/>
    </source>
</evidence>
<dbReference type="Proteomes" id="UP000790787">
    <property type="component" value="Chromosome 6"/>
</dbReference>
<keyword evidence="1" id="KW-1185">Reference proteome</keyword>
<accession>A0AC58UNU4</accession>
<sequence length="194" mass="21431">MGKGVAKSSPTLVGLTSEIGATVVWSEESVGEEESVREKGGSGSGEAAKGLVRLGKNVQEPVPSEREPLEDLLRKVSDNYPKKKKSSRVKVHGTARANKKRKAASSIPVETPRTRERATRSQKKQSEAKLEKALEESKRKTGAKGKKKKVIELAEEVEFEEMDLVLRDEEEDKEMEVETPKAKKIKTSKKKFAS</sequence>
<gene>
    <name evidence="2" type="primary">LOC107793019</name>
</gene>
<evidence type="ECO:0000313" key="2">
    <source>
        <dbReference type="RefSeq" id="XP_075111151.1"/>
    </source>
</evidence>
<proteinExistence type="predicted"/>
<name>A0AC58UNU4_TOBAC</name>